<feature type="region of interest" description="Disordered" evidence="1">
    <location>
        <begin position="470"/>
        <end position="531"/>
    </location>
</feature>
<feature type="transmembrane region" description="Helical" evidence="2">
    <location>
        <begin position="239"/>
        <end position="259"/>
    </location>
</feature>
<feature type="transmembrane region" description="Helical" evidence="2">
    <location>
        <begin position="76"/>
        <end position="100"/>
    </location>
</feature>
<feature type="compositionally biased region" description="Low complexity" evidence="1">
    <location>
        <begin position="482"/>
        <end position="493"/>
    </location>
</feature>
<evidence type="ECO:0000313" key="5">
    <source>
        <dbReference type="Proteomes" id="UP000077671"/>
    </source>
</evidence>
<dbReference type="AlphaFoldDB" id="A0A177VE90"/>
<keyword evidence="2" id="KW-0812">Transmembrane</keyword>
<dbReference type="EMBL" id="CAJHJG010005941">
    <property type="protein sequence ID" value="CAD6953790.1"/>
    <property type="molecule type" value="Genomic_DNA"/>
</dbReference>
<reference evidence="4" key="2">
    <citation type="journal article" date="2019" name="IMA Fungus">
        <title>Genome sequencing and comparison of five Tilletia species to identify candidate genes for the detection of regulated species infecting wheat.</title>
        <authorList>
            <person name="Nguyen H.D.T."/>
            <person name="Sultana T."/>
            <person name="Kesanakurti P."/>
            <person name="Hambleton S."/>
        </authorList>
    </citation>
    <scope>NUCLEOTIDE SEQUENCE</scope>
    <source>
        <strain evidence="4">DAOMC 238032</strain>
    </source>
</reference>
<evidence type="ECO:0000313" key="4">
    <source>
        <dbReference type="EMBL" id="KAE8256656.1"/>
    </source>
</evidence>
<dbReference type="Proteomes" id="UP000836402">
    <property type="component" value="Unassembled WGS sequence"/>
</dbReference>
<proteinExistence type="predicted"/>
<feature type="region of interest" description="Disordered" evidence="1">
    <location>
        <begin position="585"/>
        <end position="740"/>
    </location>
</feature>
<dbReference type="PANTHER" id="PTHR12460:SF38">
    <property type="entry name" value="KINETOPLAST-ASSOCIATED PROTEIN-LIKE PROTEIN"/>
    <property type="match status" value="1"/>
</dbReference>
<keyword evidence="2" id="KW-1133">Transmembrane helix</keyword>
<accession>A0A177VE90</accession>
<feature type="region of interest" description="Disordered" evidence="1">
    <location>
        <begin position="341"/>
        <end position="362"/>
    </location>
</feature>
<name>A0A177VE90_9BASI</name>
<feature type="compositionally biased region" description="Low complexity" evidence="1">
    <location>
        <begin position="396"/>
        <end position="411"/>
    </location>
</feature>
<feature type="compositionally biased region" description="Low complexity" evidence="1">
    <location>
        <begin position="511"/>
        <end position="531"/>
    </location>
</feature>
<feature type="compositionally biased region" description="Gly residues" evidence="1">
    <location>
        <begin position="625"/>
        <end position="642"/>
    </location>
</feature>
<comment type="caution">
    <text evidence="4">The sequence shown here is derived from an EMBL/GenBank/DDBJ whole genome shotgun (WGS) entry which is preliminary data.</text>
</comment>
<evidence type="ECO:0000313" key="6">
    <source>
        <dbReference type="Proteomes" id="UP000836402"/>
    </source>
</evidence>
<feature type="region of interest" description="Disordered" evidence="1">
    <location>
        <begin position="396"/>
        <end position="455"/>
    </location>
</feature>
<keyword evidence="6" id="KW-1185">Reference proteome</keyword>
<reference evidence="4" key="1">
    <citation type="submission" date="2016-04" db="EMBL/GenBank/DDBJ databases">
        <authorList>
            <person name="Nguyen H.D."/>
            <person name="Kesanakurti P."/>
            <person name="Cullis J."/>
            <person name="Levesque C.A."/>
            <person name="Hambleton S."/>
        </authorList>
    </citation>
    <scope>NUCLEOTIDE SEQUENCE</scope>
    <source>
        <strain evidence="4">DAOMC 238032</strain>
    </source>
</reference>
<feature type="transmembrane region" description="Helical" evidence="2">
    <location>
        <begin position="201"/>
        <end position="219"/>
    </location>
</feature>
<feature type="transmembrane region" description="Helical" evidence="2">
    <location>
        <begin position="271"/>
        <end position="291"/>
    </location>
</feature>
<organism evidence="4 5">
    <name type="scientific">Tilletia caries</name>
    <name type="common">wheat bunt fungus</name>
    <dbReference type="NCBI Taxonomy" id="13290"/>
    <lineage>
        <taxon>Eukaryota</taxon>
        <taxon>Fungi</taxon>
        <taxon>Dikarya</taxon>
        <taxon>Basidiomycota</taxon>
        <taxon>Ustilaginomycotina</taxon>
        <taxon>Exobasidiomycetes</taxon>
        <taxon>Tilletiales</taxon>
        <taxon>Tilletiaceae</taxon>
        <taxon>Tilletia</taxon>
    </lineage>
</organism>
<sequence length="759" mass="79650">MDDSGYAGGAAAVASLVASSLFPSPSSAAAAAAASGSGSASASASASDYFTYTENSGGGFTSDEILSLLPAFSYSLPVQVLVTGINLSICTVILTHLLFTASYHYPLSKHNFLLQLGGATFLIINLATELSIIFAHAQKQSRRYPFGFNYVAVQVPPSEDAWNFVQQFFYLLLRAITVLFVHLTHIQFLTLLFPSRLERRLILWMLGPLALIASGMQFGDFTSTDAQKTSDLLDTLQRISESTLTMLYTCALLIWGLAVNRGRAWRTDGGTAAFGTAACLLALVNTSMAFLELRFDYLHWLPDLTWVVTASQSWLGYWWWVGAGMGIGEVEDRAARAMRKRKRAVRKQRREQSKQAAAAAAAAAREVGSSSAASASGTAGGDSALGSLRRRLGFGAPGSQAGSGSAAAVNGGVEGGAGRAESNAGSANGSIPPPQRRTSRTAKSGRNSSGDAHMHASGDVELQEVIIDRAGSGDPLSGTSAQPQQQQQQQQQQRTAHFDDTSPGTGMTRAPSVSGMTTGSGSSNPSSSPANNIFTRSLRTLADIQPAFVRARIDRLRREHALAARRNAREQMDVVERIMGRNPQAGLYRAESRRVPVVPPPPQQGQGQGQGPKASMSSSSRRHMGGSGGADGGGGGGSGGVGRISKGEAEPPDPGKGSGTDGVGNGSVLGPSRRRRTTTTREGEAGWTDVEEEQEQEGEGEGDGGNRSRGKKGGDVPAVGEAGGEAGAGAEAGPPPSDRARLWVSGAVRRMRLKEQDTY</sequence>
<feature type="compositionally biased region" description="Polar residues" evidence="1">
    <location>
        <begin position="441"/>
        <end position="450"/>
    </location>
</feature>
<dbReference type="PANTHER" id="PTHR12460">
    <property type="entry name" value="CYCLIN-DEPENDENT KINASE INHIBITOR-RELATED PROTEIN"/>
    <property type="match status" value="1"/>
</dbReference>
<evidence type="ECO:0000256" key="2">
    <source>
        <dbReference type="SAM" id="Phobius"/>
    </source>
</evidence>
<feature type="compositionally biased region" description="Gly residues" evidence="1">
    <location>
        <begin position="656"/>
        <end position="667"/>
    </location>
</feature>
<keyword evidence="2" id="KW-0472">Membrane</keyword>
<evidence type="ECO:0000313" key="3">
    <source>
        <dbReference type="EMBL" id="CAD6953790.1"/>
    </source>
</evidence>
<reference evidence="3" key="3">
    <citation type="submission" date="2020-10" db="EMBL/GenBank/DDBJ databases">
        <authorList>
            <person name="Sedaghatjoo S."/>
        </authorList>
    </citation>
    <scope>NUCLEOTIDE SEQUENCE</scope>
    <source>
        <strain evidence="3">AZH3</strain>
    </source>
</reference>
<feature type="transmembrane region" description="Helical" evidence="2">
    <location>
        <begin position="168"/>
        <end position="189"/>
    </location>
</feature>
<feature type="compositionally biased region" description="Acidic residues" evidence="1">
    <location>
        <begin position="689"/>
        <end position="702"/>
    </location>
</feature>
<protein>
    <submittedName>
        <fullName evidence="4">Uncharacterized protein</fullName>
    </submittedName>
</protein>
<feature type="transmembrane region" description="Helical" evidence="2">
    <location>
        <begin position="112"/>
        <end position="135"/>
    </location>
</feature>
<gene>
    <name evidence="4" type="ORF">A4X03_0g5189</name>
    <name evidence="3" type="ORF">JKIAZH3_G5443</name>
</gene>
<dbReference type="EMBL" id="LWDD02000791">
    <property type="protein sequence ID" value="KAE8256656.1"/>
    <property type="molecule type" value="Genomic_DNA"/>
</dbReference>
<evidence type="ECO:0000256" key="1">
    <source>
        <dbReference type="SAM" id="MobiDB-lite"/>
    </source>
</evidence>
<dbReference type="Proteomes" id="UP000077671">
    <property type="component" value="Unassembled WGS sequence"/>
</dbReference>